<accession>A0A9Q0YIB4</accession>
<organism evidence="1 2">
    <name type="scientific">Holothuria leucospilota</name>
    <name type="common">Black long sea cucumber</name>
    <name type="synonym">Mertensiothuria leucospilota</name>
    <dbReference type="NCBI Taxonomy" id="206669"/>
    <lineage>
        <taxon>Eukaryota</taxon>
        <taxon>Metazoa</taxon>
        <taxon>Echinodermata</taxon>
        <taxon>Eleutherozoa</taxon>
        <taxon>Echinozoa</taxon>
        <taxon>Holothuroidea</taxon>
        <taxon>Aspidochirotacea</taxon>
        <taxon>Aspidochirotida</taxon>
        <taxon>Holothuriidae</taxon>
        <taxon>Holothuria</taxon>
    </lineage>
</organism>
<dbReference type="AlphaFoldDB" id="A0A9Q0YIB4"/>
<dbReference type="PANTHER" id="PTHR47510">
    <property type="entry name" value="REVERSE TRANSCRIPTASE DOMAIN-CONTAINING PROTEIN"/>
    <property type="match status" value="1"/>
</dbReference>
<gene>
    <name evidence="1" type="ORF">HOLleu_38158</name>
</gene>
<comment type="caution">
    <text evidence="1">The sequence shown here is derived from an EMBL/GenBank/DDBJ whole genome shotgun (WGS) entry which is preliminary data.</text>
</comment>
<dbReference type="Proteomes" id="UP001152320">
    <property type="component" value="Chromosome 20"/>
</dbReference>
<name>A0A9Q0YIB4_HOLLE</name>
<evidence type="ECO:0000313" key="1">
    <source>
        <dbReference type="EMBL" id="KAJ8023080.1"/>
    </source>
</evidence>
<dbReference type="EMBL" id="JAIZAY010000020">
    <property type="protein sequence ID" value="KAJ8023080.1"/>
    <property type="molecule type" value="Genomic_DNA"/>
</dbReference>
<sequence>MDEASTLPEQLVHVGAVRHLCSNVVGIISIVKRKVFRQRCSKVNKLIRQAKIACYSQKVEDCGNNVKDVYKIAKHLMGQDHVSPLPKYSSANELSQRFCDFFITKITDIRNEFVHEPHPPHTHDNNVNVVTPMTIFEPVTCLEVQSIVMKSSNKSCELNLIPMWLLKECLDDCFPLLTDIINASINKGVVPSIFKEAHVKPILKKPGLDPEVFKNFGQCLIYLSSPNFWRRLWMYVLNNTYKAMTFMNISSQRTDNLTQLKLR</sequence>
<reference evidence="1" key="1">
    <citation type="submission" date="2021-10" db="EMBL/GenBank/DDBJ databases">
        <title>Tropical sea cucumber genome reveals ecological adaptation and Cuvierian tubules defense mechanism.</title>
        <authorList>
            <person name="Chen T."/>
        </authorList>
    </citation>
    <scope>NUCLEOTIDE SEQUENCE</scope>
    <source>
        <strain evidence="1">Nanhai2018</strain>
        <tissue evidence="1">Muscle</tissue>
    </source>
</reference>
<protein>
    <submittedName>
        <fullName evidence="1">Uncharacterized protein</fullName>
    </submittedName>
</protein>
<keyword evidence="2" id="KW-1185">Reference proteome</keyword>
<evidence type="ECO:0000313" key="2">
    <source>
        <dbReference type="Proteomes" id="UP001152320"/>
    </source>
</evidence>
<proteinExistence type="predicted"/>
<dbReference type="OrthoDB" id="10069551at2759"/>
<dbReference type="PANTHER" id="PTHR47510:SF3">
    <property type="entry name" value="ENDO_EXONUCLEASE_PHOSPHATASE DOMAIN-CONTAINING PROTEIN"/>
    <property type="match status" value="1"/>
</dbReference>